<dbReference type="RefSeq" id="XP_060338478.1">
    <property type="nucleotide sequence ID" value="XM_060469178.1"/>
</dbReference>
<dbReference type="SUPFAM" id="SSF51556">
    <property type="entry name" value="Metallo-dependent hydrolases"/>
    <property type="match status" value="1"/>
</dbReference>
<reference evidence="3" key="1">
    <citation type="submission" date="2023-06" db="EMBL/GenBank/DDBJ databases">
        <authorList>
            <consortium name="Lawrence Berkeley National Laboratory"/>
            <person name="Ahrendt S."/>
            <person name="Sahu N."/>
            <person name="Indic B."/>
            <person name="Wong-Bajracharya J."/>
            <person name="Merenyi Z."/>
            <person name="Ke H.-M."/>
            <person name="Monk M."/>
            <person name="Kocsube S."/>
            <person name="Drula E."/>
            <person name="Lipzen A."/>
            <person name="Balint B."/>
            <person name="Henrissat B."/>
            <person name="Andreopoulos B."/>
            <person name="Martin F.M."/>
            <person name="Harder C.B."/>
            <person name="Rigling D."/>
            <person name="Ford K.L."/>
            <person name="Foster G.D."/>
            <person name="Pangilinan J."/>
            <person name="Papanicolaou A."/>
            <person name="Barry K."/>
            <person name="LaButti K."/>
            <person name="Viragh M."/>
            <person name="Koriabine M."/>
            <person name="Yan M."/>
            <person name="Riley R."/>
            <person name="Champramary S."/>
            <person name="Plett K.L."/>
            <person name="Tsai I.J."/>
            <person name="Slot J."/>
            <person name="Sipos G."/>
            <person name="Plett J."/>
            <person name="Nagy L.G."/>
            <person name="Grigoriev I.V."/>
        </authorList>
    </citation>
    <scope>NUCLEOTIDE SEQUENCE</scope>
    <source>
        <strain evidence="3">CCBAS 213</strain>
    </source>
</reference>
<feature type="transmembrane region" description="Helical" evidence="1">
    <location>
        <begin position="12"/>
        <end position="35"/>
    </location>
</feature>
<keyword evidence="4" id="KW-1185">Reference proteome</keyword>
<sequence>MSEKQQGVANRSWISFSSLHLWAFCLATVALKLFVGNVDFFTSPERHDPLFWYEPGTNATLIKNATIFTGEISDGEGVVLVGSDILLDKGIVKAIGNLSPKYGDSSTFIIHANGAWVTPGLIDLHSHLGVMSIPLTDGASDANSKKGPIVPWLRSIDALNTHDDGFKLAVAGGVTSVKVIPGDMNAIAGEAFMIKTRPTSKRSPSSMVIELPDLWNATKREEKHVPWRYLHQGCGEDLAVYNLTRMDTMWALRSAYSEALQHKNVQDSFCAMAQSGLWASLPTEFPQSVKWELLTNVLRGRVKVSVHCNEAVDLDGMIRLSNEFQFPISVFHQASEAWLVTDILNETWGGAPAVSLYATNHRSKRESFRGSEFAPRTLTEANISVAMQSEQPAMNSRDLIFEAQQAYHFGLPAHLALASVTSTPAIIAGLPHRIGTLREGWDADVVMWDSHPLRVGATPAMVWIDGALQVPSLAYQPPKNIADPGRHKMPTAPSWDKERLTASKWDGLPPLRNNKEDRKIVFYNVKEVWTRSSNGDIEEIFPSPTDPDMNGRGRVVVERGNLICVGGNDMCLASEYDAVDYINLHGGSISPGLHAYGTTLGLEEIPSEPSTGDGHLVYNPFTDDIPQILHDVAGVTRAADSLTFGTRNAKVAYRSGVTAATSFSAGAQGAYTRVVLGLSTTFRTGSAHSIQYGAVIQDVTALHIAIAPPTVGKDRVGVSDQVAALRRLLFGWESTETETGLWFKRAAEGEVPLVIDVNSADIMTTLMSLKSEVEDRIGSRMRMVFSGATEAYLLAPEIGNSGVGVILNSLKPYPTTWDERRILAGPPITNDTTLSTLLKYGVSVGIGMKDPYMAQIMRFDLASAQKSVDRLEVLALASRNLEVLLGVREVNRDMVVYDGGSLFELSSKAIAVISPQRQGVDMFVA</sequence>
<evidence type="ECO:0000259" key="2">
    <source>
        <dbReference type="Pfam" id="PF01979"/>
    </source>
</evidence>
<keyword evidence="1" id="KW-0472">Membrane</keyword>
<dbReference type="InterPro" id="IPR050138">
    <property type="entry name" value="DHOase/Allantoinase_Hydrolase"/>
</dbReference>
<dbReference type="GO" id="GO:0006145">
    <property type="term" value="P:purine nucleobase catabolic process"/>
    <property type="evidence" value="ECO:0007669"/>
    <property type="project" value="TreeGrafter"/>
</dbReference>
<dbReference type="SUPFAM" id="SSF51338">
    <property type="entry name" value="Composite domain of metallo-dependent hydrolases"/>
    <property type="match status" value="1"/>
</dbReference>
<dbReference type="InterPro" id="IPR006680">
    <property type="entry name" value="Amidohydro-rel"/>
</dbReference>
<proteinExistence type="predicted"/>
<evidence type="ECO:0000256" key="1">
    <source>
        <dbReference type="SAM" id="Phobius"/>
    </source>
</evidence>
<dbReference type="GeneID" id="85352726"/>
<dbReference type="Pfam" id="PF01979">
    <property type="entry name" value="Amidohydro_1"/>
    <property type="match status" value="1"/>
</dbReference>
<comment type="caution">
    <text evidence="3">The sequence shown here is derived from an EMBL/GenBank/DDBJ whole genome shotgun (WGS) entry which is preliminary data.</text>
</comment>
<dbReference type="GO" id="GO:0005737">
    <property type="term" value="C:cytoplasm"/>
    <property type="evidence" value="ECO:0007669"/>
    <property type="project" value="TreeGrafter"/>
</dbReference>
<dbReference type="PANTHER" id="PTHR43668">
    <property type="entry name" value="ALLANTOINASE"/>
    <property type="match status" value="1"/>
</dbReference>
<dbReference type="InterPro" id="IPR032466">
    <property type="entry name" value="Metal_Hydrolase"/>
</dbReference>
<dbReference type="PANTHER" id="PTHR43668:SF5">
    <property type="entry name" value="AMIDOHYDROLASE 3 DOMAIN-CONTAINING PROTEIN"/>
    <property type="match status" value="1"/>
</dbReference>
<keyword evidence="1" id="KW-0812">Transmembrane</keyword>
<dbReference type="EMBL" id="JAUEPS010000002">
    <property type="protein sequence ID" value="KAK0468203.1"/>
    <property type="molecule type" value="Genomic_DNA"/>
</dbReference>
<dbReference type="InterPro" id="IPR011059">
    <property type="entry name" value="Metal-dep_hydrolase_composite"/>
</dbReference>
<protein>
    <submittedName>
        <fullName evidence="3">Carbohydrate esterase family 9 protein</fullName>
    </submittedName>
</protein>
<dbReference type="Proteomes" id="UP001175211">
    <property type="component" value="Unassembled WGS sequence"/>
</dbReference>
<evidence type="ECO:0000313" key="3">
    <source>
        <dbReference type="EMBL" id="KAK0468203.1"/>
    </source>
</evidence>
<feature type="domain" description="Amidohydrolase-related" evidence="2">
    <location>
        <begin position="370"/>
        <end position="466"/>
    </location>
</feature>
<name>A0AA39NML9_ARMTA</name>
<gene>
    <name evidence="3" type="ORF">EV420DRAFT_1473923</name>
</gene>
<accession>A0AA39NML9</accession>
<dbReference type="Gene3D" id="3.20.20.140">
    <property type="entry name" value="Metal-dependent hydrolases"/>
    <property type="match status" value="2"/>
</dbReference>
<keyword evidence="1" id="KW-1133">Transmembrane helix</keyword>
<evidence type="ECO:0000313" key="4">
    <source>
        <dbReference type="Proteomes" id="UP001175211"/>
    </source>
</evidence>
<dbReference type="GO" id="GO:0004038">
    <property type="term" value="F:allantoinase activity"/>
    <property type="evidence" value="ECO:0007669"/>
    <property type="project" value="TreeGrafter"/>
</dbReference>
<dbReference type="AlphaFoldDB" id="A0AA39NML9"/>
<organism evidence="3 4">
    <name type="scientific">Armillaria tabescens</name>
    <name type="common">Ringless honey mushroom</name>
    <name type="synonym">Agaricus tabescens</name>
    <dbReference type="NCBI Taxonomy" id="1929756"/>
    <lineage>
        <taxon>Eukaryota</taxon>
        <taxon>Fungi</taxon>
        <taxon>Dikarya</taxon>
        <taxon>Basidiomycota</taxon>
        <taxon>Agaricomycotina</taxon>
        <taxon>Agaricomycetes</taxon>
        <taxon>Agaricomycetidae</taxon>
        <taxon>Agaricales</taxon>
        <taxon>Marasmiineae</taxon>
        <taxon>Physalacriaceae</taxon>
        <taxon>Desarmillaria</taxon>
    </lineage>
</organism>